<dbReference type="EMBL" id="JBHRTK010000004">
    <property type="protein sequence ID" value="MFC3205410.1"/>
    <property type="molecule type" value="Genomic_DNA"/>
</dbReference>
<evidence type="ECO:0000256" key="1">
    <source>
        <dbReference type="ARBA" id="ARBA00022964"/>
    </source>
</evidence>
<dbReference type="InterPro" id="IPR047183">
    <property type="entry name" value="GDO-like"/>
</dbReference>
<protein>
    <submittedName>
        <fullName evidence="4">Cupin domain-containing protein</fullName>
    </submittedName>
</protein>
<proteinExistence type="predicted"/>
<dbReference type="PANTHER" id="PTHR41517:SF1">
    <property type="entry name" value="CUPIN"/>
    <property type="match status" value="1"/>
</dbReference>
<keyword evidence="2" id="KW-0560">Oxidoreductase</keyword>
<sequence>MGEQATWGEKLDAAIIEAAKENQRAKKVIHSEELVWEEDKMARSALLISAHTGFNLKSIHSFLAEMPAGASTGKHRHTSEAMMYALSGEAYTIIDGERIDWKAGDAIAMPAMCWHQHFNASTEKPFCYLAASNYPMTVNLGIALIETADIRSDLK</sequence>
<evidence type="ECO:0000313" key="4">
    <source>
        <dbReference type="EMBL" id="MFC3205410.1"/>
    </source>
</evidence>
<name>A0ABV7K4W7_9HYPH</name>
<dbReference type="Proteomes" id="UP001595583">
    <property type="component" value="Unassembled WGS sequence"/>
</dbReference>
<dbReference type="Pfam" id="PF07883">
    <property type="entry name" value="Cupin_2"/>
    <property type="match status" value="1"/>
</dbReference>
<dbReference type="RefSeq" id="WP_378218852.1">
    <property type="nucleotide sequence ID" value="NZ_JBHRTK010000004.1"/>
</dbReference>
<comment type="caution">
    <text evidence="4">The sequence shown here is derived from an EMBL/GenBank/DDBJ whole genome shotgun (WGS) entry which is preliminary data.</text>
</comment>
<evidence type="ECO:0000259" key="3">
    <source>
        <dbReference type="Pfam" id="PF07883"/>
    </source>
</evidence>
<dbReference type="InterPro" id="IPR013096">
    <property type="entry name" value="Cupin_2"/>
</dbReference>
<evidence type="ECO:0000256" key="2">
    <source>
        <dbReference type="ARBA" id="ARBA00023002"/>
    </source>
</evidence>
<dbReference type="InterPro" id="IPR011051">
    <property type="entry name" value="RmlC_Cupin_sf"/>
</dbReference>
<gene>
    <name evidence="4" type="ORF">ACFOHJ_04235</name>
</gene>
<feature type="domain" description="Cupin type-2" evidence="3">
    <location>
        <begin position="63"/>
        <end position="129"/>
    </location>
</feature>
<dbReference type="InterPro" id="IPR014710">
    <property type="entry name" value="RmlC-like_jellyroll"/>
</dbReference>
<dbReference type="SUPFAM" id="SSF51182">
    <property type="entry name" value="RmlC-like cupins"/>
    <property type="match status" value="1"/>
</dbReference>
<accession>A0ABV7K4W7</accession>
<evidence type="ECO:0000313" key="5">
    <source>
        <dbReference type="Proteomes" id="UP001595583"/>
    </source>
</evidence>
<dbReference type="Gene3D" id="2.60.120.10">
    <property type="entry name" value="Jelly Rolls"/>
    <property type="match status" value="1"/>
</dbReference>
<organism evidence="4 5">
    <name type="scientific">Aquamicrobium soli</name>
    <dbReference type="NCBI Taxonomy" id="1811518"/>
    <lineage>
        <taxon>Bacteria</taxon>
        <taxon>Pseudomonadati</taxon>
        <taxon>Pseudomonadota</taxon>
        <taxon>Alphaproteobacteria</taxon>
        <taxon>Hyphomicrobiales</taxon>
        <taxon>Phyllobacteriaceae</taxon>
        <taxon>Aquamicrobium</taxon>
    </lineage>
</organism>
<keyword evidence="5" id="KW-1185">Reference proteome</keyword>
<dbReference type="PANTHER" id="PTHR41517">
    <property type="entry name" value="1,2-DIOXYGENASE PROTEIN-RELATED"/>
    <property type="match status" value="1"/>
</dbReference>
<keyword evidence="1" id="KW-0223">Dioxygenase</keyword>
<reference evidence="5" key="1">
    <citation type="journal article" date="2019" name="Int. J. Syst. Evol. Microbiol.">
        <title>The Global Catalogue of Microorganisms (GCM) 10K type strain sequencing project: providing services to taxonomists for standard genome sequencing and annotation.</title>
        <authorList>
            <consortium name="The Broad Institute Genomics Platform"/>
            <consortium name="The Broad Institute Genome Sequencing Center for Infectious Disease"/>
            <person name="Wu L."/>
            <person name="Ma J."/>
        </authorList>
    </citation>
    <scope>NUCLEOTIDE SEQUENCE [LARGE SCALE GENOMIC DNA]</scope>
    <source>
        <strain evidence="5">KCTC 52165</strain>
    </source>
</reference>